<proteinExistence type="predicted"/>
<name>A0AA87MSH4_9LEPT</name>
<sequence length="74" mass="8762">MFQSCESEIDFSIPNQIRLNVISKPDSNPKKEIRISNRMYDEKAHVYQWIVKEIPKLRSGLSLLHNCSGLWYYC</sequence>
<dbReference type="Proteomes" id="UP000001343">
    <property type="component" value="Unassembled WGS sequence"/>
</dbReference>
<reference evidence="1 2" key="1">
    <citation type="journal article" date="2014" name="Int. J. Syst. Evol. Microbiol.">
        <title>Leptospira mayottensis sp. nov., a pathogenic species of the genus Leptospira isolated from humans.</title>
        <authorList>
            <person name="Bourhy P."/>
            <person name="Collet L."/>
            <person name="Brisse S."/>
            <person name="Picardeau M."/>
        </authorList>
    </citation>
    <scope>NUCLEOTIDE SEQUENCE [LARGE SCALE GENOMIC DNA]</scope>
    <source>
        <strain evidence="1 2">200901122</strain>
    </source>
</reference>
<dbReference type="RefSeq" id="WP_002761976.1">
    <property type="nucleotide sequence ID" value="NZ_AKWM02000026.1"/>
</dbReference>
<gene>
    <name evidence="1" type="ORF">LEP1GSC125_3765</name>
</gene>
<comment type="caution">
    <text evidence="1">The sequence shown here is derived from an EMBL/GenBank/DDBJ whole genome shotgun (WGS) entry which is preliminary data.</text>
</comment>
<protein>
    <submittedName>
        <fullName evidence="1">Uncharacterized protein</fullName>
    </submittedName>
</protein>
<dbReference type="AlphaFoldDB" id="A0AA87MSH4"/>
<accession>A0AA87MSH4</accession>
<evidence type="ECO:0000313" key="2">
    <source>
        <dbReference type="Proteomes" id="UP000001343"/>
    </source>
</evidence>
<evidence type="ECO:0000313" key="1">
    <source>
        <dbReference type="EMBL" id="EKS00976.1"/>
    </source>
</evidence>
<organism evidence="1 2">
    <name type="scientific">Leptospira mayottensis 200901122</name>
    <dbReference type="NCBI Taxonomy" id="1193010"/>
    <lineage>
        <taxon>Bacteria</taxon>
        <taxon>Pseudomonadati</taxon>
        <taxon>Spirochaetota</taxon>
        <taxon>Spirochaetia</taxon>
        <taxon>Leptospirales</taxon>
        <taxon>Leptospiraceae</taxon>
        <taxon>Leptospira</taxon>
    </lineage>
</organism>
<dbReference type="EMBL" id="AKWM02000026">
    <property type="protein sequence ID" value="EKS00976.1"/>
    <property type="molecule type" value="Genomic_DNA"/>
</dbReference>